<dbReference type="Gene3D" id="2.60.40.3140">
    <property type="match status" value="1"/>
</dbReference>
<evidence type="ECO:0000313" key="5">
    <source>
        <dbReference type="Proteomes" id="UP000052230"/>
    </source>
</evidence>
<feature type="transmembrane region" description="Helical" evidence="1">
    <location>
        <begin position="658"/>
        <end position="679"/>
    </location>
</feature>
<dbReference type="InterPro" id="IPR038765">
    <property type="entry name" value="Papain-like_cys_pep_sf"/>
</dbReference>
<feature type="transmembrane region" description="Helical" evidence="1">
    <location>
        <begin position="807"/>
        <end position="830"/>
    </location>
</feature>
<organism evidence="4 5">
    <name type="scientific">Xanthomonas citri pv. citri</name>
    <dbReference type="NCBI Taxonomy" id="611301"/>
    <lineage>
        <taxon>Bacteria</taxon>
        <taxon>Pseudomonadati</taxon>
        <taxon>Pseudomonadota</taxon>
        <taxon>Gammaproteobacteria</taxon>
        <taxon>Lysobacterales</taxon>
        <taxon>Lysobacteraceae</taxon>
        <taxon>Xanthomonas</taxon>
    </lineage>
</organism>
<feature type="transmembrane region" description="Helical" evidence="1">
    <location>
        <begin position="707"/>
        <end position="724"/>
    </location>
</feature>
<evidence type="ECO:0000313" key="4">
    <source>
        <dbReference type="EMBL" id="CEG15736.1"/>
    </source>
</evidence>
<feature type="transmembrane region" description="Helical" evidence="1">
    <location>
        <begin position="730"/>
        <end position="754"/>
    </location>
</feature>
<evidence type="ECO:0000256" key="1">
    <source>
        <dbReference type="SAM" id="Phobius"/>
    </source>
</evidence>
<feature type="transmembrane region" description="Helical" evidence="1">
    <location>
        <begin position="766"/>
        <end position="787"/>
    </location>
</feature>
<dbReference type="KEGG" id="xcu:J159_01616"/>
<dbReference type="Pfam" id="PF12969">
    <property type="entry name" value="DUF3857"/>
    <property type="match status" value="1"/>
</dbReference>
<dbReference type="AlphaFoldDB" id="A0A0U5FBK2"/>
<dbReference type="KEGG" id="xcr:J163_01616"/>
<dbReference type="KEGG" id="xcw:J162_01616"/>
<dbReference type="InterPro" id="IPR002931">
    <property type="entry name" value="Transglutaminase-like"/>
</dbReference>
<reference evidence="4 5" key="1">
    <citation type="submission" date="2014-09" db="EMBL/GenBank/DDBJ databases">
        <authorList>
            <person name="Regsiter A."/>
        </authorList>
    </citation>
    <scope>NUCLEOTIDE SEQUENCE [LARGE SCALE GENOMIC DNA]</scope>
</reference>
<dbReference type="EMBL" id="CCXZ01000113">
    <property type="protein sequence ID" value="CEG15736.1"/>
    <property type="molecule type" value="Genomic_DNA"/>
</dbReference>
<sequence>MISKDVMRRLFGVFWTMCLLVGASLVPARANEAPRMAPTPGWVVADAVSENVPGAAGLRYELVSDQVDLTGRVPQAYRRLSYTVQRAKSLEEAGQISIDYQPQYQQLELNSLDVWRAGKRIDMRTQAHYARLRRESGLENGLIDGALTLSITLPDLRVGDRVDYGVTISGSNPVFGKGYYDVFEARYGVPLGERRVRVRYRADMPLQWRISAPGFGRNVRTLDGVTQLDIGARNIAAVQEEKDAPDDVDPYGAIEVSTAGSWGAVAAWASQLYPRAFNQTQVAARMAQSLTLRRGDPQGALLRAVAFVQGEIRYVGLDMGENSHAPHAPEVTLRNRYGDCKDKATLLIALLQLAGIRAEPVLVNSDKGHGLEKRLPSPYAFDHVVVRAHLPQGEVWVDATRDREEGPLAQRRPLPFVRGLPVIAGQDTLVEVPAPMPALPQIEVNEEISISLRTPQRWASFTVDTIYRQGRGERVASSFDDDGAQTVGEHYLEFMQQYYTALTQVSVPSIDAADPLNVRTHEAYRLEWPAKEGDELGFPLFQLGEWMDALPKEARKSPLALGGPRLARQTVSVQSDPATQVAADTQVVANPWFRFSRSIAMRDGKLVIVGEWQRFTDRIPASGVARAAADMERARDLLYFNHDLAPRRRTQPPDWRALGYPVAGLAALVLLLVACFFWWRGGGLGGIVFDPHATVTRMPQHARMRRSAWAVFAATTLLSAWVWLHALPLWAKAGGVSVVVAIALLGCVLLKQILRWVGSSARLGTVLPAMAGCALPWLVCLLAAVVALKGQVALLRIGATDPAGMAQLATCILLLMLGALWWSVCSVQAAAAAAGCARTRAFGAWALTVAALGILIAVLSVPVAVVVLA</sequence>
<keyword evidence="5" id="KW-1185">Reference proteome</keyword>
<gene>
    <name evidence="4" type="ORF">XAC3562_210200</name>
</gene>
<feature type="domain" description="Transglutaminase-like" evidence="2">
    <location>
        <begin position="286"/>
        <end position="366"/>
    </location>
</feature>
<dbReference type="Proteomes" id="UP000052230">
    <property type="component" value="Unassembled WGS sequence"/>
</dbReference>
<evidence type="ECO:0000259" key="2">
    <source>
        <dbReference type="Pfam" id="PF01841"/>
    </source>
</evidence>
<name>A0A0U5FBK2_XANCI</name>
<keyword evidence="1" id="KW-1133">Transmembrane helix</keyword>
<dbReference type="KEGG" id="xcm:J164_01616"/>
<keyword evidence="1" id="KW-0812">Transmembrane</keyword>
<feature type="transmembrane region" description="Helical" evidence="1">
    <location>
        <begin position="842"/>
        <end position="868"/>
    </location>
</feature>
<feature type="domain" description="DUF3857" evidence="3">
    <location>
        <begin position="77"/>
        <end position="238"/>
    </location>
</feature>
<dbReference type="InterPro" id="IPR024618">
    <property type="entry name" value="DUF3857"/>
</dbReference>
<dbReference type="SUPFAM" id="SSF54001">
    <property type="entry name" value="Cysteine proteinases"/>
    <property type="match status" value="1"/>
</dbReference>
<comment type="caution">
    <text evidence="4">The sequence shown here is derived from an EMBL/GenBank/DDBJ whole genome shotgun (WGS) entry which is preliminary data.</text>
</comment>
<evidence type="ECO:0000259" key="3">
    <source>
        <dbReference type="Pfam" id="PF12969"/>
    </source>
</evidence>
<dbReference type="Pfam" id="PF01841">
    <property type="entry name" value="Transglut_core"/>
    <property type="match status" value="1"/>
</dbReference>
<dbReference type="Gene3D" id="3.10.620.30">
    <property type="match status" value="1"/>
</dbReference>
<protein>
    <recommendedName>
        <fullName evidence="6">Transglutaminase-like superfamily protein</fullName>
    </recommendedName>
</protein>
<keyword evidence="1" id="KW-0472">Membrane</keyword>
<evidence type="ECO:0008006" key="6">
    <source>
        <dbReference type="Google" id="ProtNLM"/>
    </source>
</evidence>
<accession>A0A0U5FBK2</accession>
<proteinExistence type="predicted"/>